<organism evidence="2">
    <name type="scientific">Sesamum latifolium</name>
    <dbReference type="NCBI Taxonomy" id="2727402"/>
    <lineage>
        <taxon>Eukaryota</taxon>
        <taxon>Viridiplantae</taxon>
        <taxon>Streptophyta</taxon>
        <taxon>Embryophyta</taxon>
        <taxon>Tracheophyta</taxon>
        <taxon>Spermatophyta</taxon>
        <taxon>Magnoliopsida</taxon>
        <taxon>eudicotyledons</taxon>
        <taxon>Gunneridae</taxon>
        <taxon>Pentapetalae</taxon>
        <taxon>asterids</taxon>
        <taxon>lamiids</taxon>
        <taxon>Lamiales</taxon>
        <taxon>Pedaliaceae</taxon>
        <taxon>Sesamum</taxon>
    </lineage>
</organism>
<comment type="caution">
    <text evidence="2">The sequence shown here is derived from an EMBL/GenBank/DDBJ whole genome shotgun (WGS) entry which is preliminary data.</text>
</comment>
<accession>A0AAW2WZ71</accession>
<dbReference type="PANTHER" id="PTHR31170">
    <property type="entry name" value="BNAC04G53230D PROTEIN"/>
    <property type="match status" value="1"/>
</dbReference>
<dbReference type="EMBL" id="JACGWN010000006">
    <property type="protein sequence ID" value="KAL0447222.1"/>
    <property type="molecule type" value="Genomic_DNA"/>
</dbReference>
<dbReference type="InterPro" id="IPR004158">
    <property type="entry name" value="DUF247_pln"/>
</dbReference>
<keyword evidence="1" id="KW-0812">Transmembrane</keyword>
<keyword evidence="1" id="KW-0472">Membrane</keyword>
<dbReference type="AlphaFoldDB" id="A0AAW2WZ71"/>
<protein>
    <submittedName>
        <fullName evidence="2">Uncharacterized protein</fullName>
    </submittedName>
</protein>
<evidence type="ECO:0000313" key="2">
    <source>
        <dbReference type="EMBL" id="KAL0447222.1"/>
    </source>
</evidence>
<sequence length="346" mass="40366">MEMMNWVNEVDNEVARRRADVLAESGQWTKRCIYRLPAHVTDLDDKAYKPQVVSLEALAQVVRELKDAYDQLDPVWQDDTNAFLKMMVLDGCFILEILRMDTTDYAPNDPLFSTHGKLYMLPFLRKDMLLLENQPHEYVNKRILRFYSPGKPQRSLGNCLHLLDVYRKSLLHRDLRRSTKRRRFQLSHRVEYGLIPSASELQDAGIRFKKSAGNEVTSYVFFLYNLIRDPTDAHVLSSHGIISNYLGSDFELAILFHLVSRYVTIDPESSLDTVYLSVCQKLTNRFTTTLNEWQADFIRTYFKSPWAAISVVAAILYFGLTITQTTYSVLSYIHRNCLRSYHHTYH</sequence>
<reference evidence="2" key="1">
    <citation type="submission" date="2020-06" db="EMBL/GenBank/DDBJ databases">
        <authorList>
            <person name="Li T."/>
            <person name="Hu X."/>
            <person name="Zhang T."/>
            <person name="Song X."/>
            <person name="Zhang H."/>
            <person name="Dai N."/>
            <person name="Sheng W."/>
            <person name="Hou X."/>
            <person name="Wei L."/>
        </authorList>
    </citation>
    <scope>NUCLEOTIDE SEQUENCE</scope>
    <source>
        <strain evidence="2">KEN1</strain>
        <tissue evidence="2">Leaf</tissue>
    </source>
</reference>
<gene>
    <name evidence="2" type="ORF">Slati_1850100</name>
</gene>
<evidence type="ECO:0000256" key="1">
    <source>
        <dbReference type="SAM" id="Phobius"/>
    </source>
</evidence>
<dbReference type="PANTHER" id="PTHR31170:SF25">
    <property type="entry name" value="BNAA09G04570D PROTEIN"/>
    <property type="match status" value="1"/>
</dbReference>
<proteinExistence type="predicted"/>
<feature type="transmembrane region" description="Helical" evidence="1">
    <location>
        <begin position="306"/>
        <end position="330"/>
    </location>
</feature>
<name>A0AAW2WZ71_9LAMI</name>
<keyword evidence="1" id="KW-1133">Transmembrane helix</keyword>
<reference evidence="2" key="2">
    <citation type="journal article" date="2024" name="Plant">
        <title>Genomic evolution and insights into agronomic trait innovations of Sesamum species.</title>
        <authorList>
            <person name="Miao H."/>
            <person name="Wang L."/>
            <person name="Qu L."/>
            <person name="Liu H."/>
            <person name="Sun Y."/>
            <person name="Le M."/>
            <person name="Wang Q."/>
            <person name="Wei S."/>
            <person name="Zheng Y."/>
            <person name="Lin W."/>
            <person name="Duan Y."/>
            <person name="Cao H."/>
            <person name="Xiong S."/>
            <person name="Wang X."/>
            <person name="Wei L."/>
            <person name="Li C."/>
            <person name="Ma Q."/>
            <person name="Ju M."/>
            <person name="Zhao R."/>
            <person name="Li G."/>
            <person name="Mu C."/>
            <person name="Tian Q."/>
            <person name="Mei H."/>
            <person name="Zhang T."/>
            <person name="Gao T."/>
            <person name="Zhang H."/>
        </authorList>
    </citation>
    <scope>NUCLEOTIDE SEQUENCE</scope>
    <source>
        <strain evidence="2">KEN1</strain>
    </source>
</reference>
<dbReference type="Pfam" id="PF03140">
    <property type="entry name" value="DUF247"/>
    <property type="match status" value="2"/>
</dbReference>